<dbReference type="RefSeq" id="WP_043832437.1">
    <property type="nucleotide sequence ID" value="NZ_FOKG01000042.1"/>
</dbReference>
<dbReference type="STRING" id="490629.SAMN05216266_14213"/>
<dbReference type="AlphaFoldDB" id="A0A1I1CNK6"/>
<evidence type="ECO:0000259" key="1">
    <source>
        <dbReference type="Pfam" id="PF14399"/>
    </source>
</evidence>
<dbReference type="InterPro" id="IPR032369">
    <property type="entry name" value="DUF4872"/>
</dbReference>
<dbReference type="Pfam" id="PF14399">
    <property type="entry name" value="BtrH_N"/>
    <property type="match status" value="1"/>
</dbReference>
<evidence type="ECO:0000313" key="3">
    <source>
        <dbReference type="EMBL" id="SFB64309.1"/>
    </source>
</evidence>
<reference evidence="4" key="1">
    <citation type="submission" date="2016-10" db="EMBL/GenBank/DDBJ databases">
        <authorList>
            <person name="Varghese N."/>
            <person name="Submissions S."/>
        </authorList>
    </citation>
    <scope>NUCLEOTIDE SEQUENCE [LARGE SCALE GENOMIC DNA]</scope>
    <source>
        <strain evidence="4">CGMCC 4.3568</strain>
    </source>
</reference>
<accession>A0A1I1CNK6</accession>
<evidence type="ECO:0000313" key="4">
    <source>
        <dbReference type="Proteomes" id="UP000243799"/>
    </source>
</evidence>
<sequence>MTDQQHITDYPHELAGHCGSGALRDLLHWAGLSYESTPLDEGTIFGLGGALGFTYLRHPAMTPPIYLVGRGPDLTVDFTRRLGITATHDTTDDPDEGWAWVRDELDQGYPVLCWADIAELPYLRVRLSMSRHDIVIVGYNDDSHTATVVDNDRPDPQHVPYDALARARASTGFPTPTRHTTYRLRYPTQLPPLADVTADACHAAARALRDPEPMFDSITHGTPGLVEGHGVDGVATFVDDLSRWPELFSSDQLDTTLFALAAFIEKAGTGGGLFRRLQADYLSYLARRTQLSTARQAADTYTRLARLWSDLAAIATSKTDALTRIHTIHAAARHLPALEQRAADDLQILARDLTAGDTNGADPG</sequence>
<name>A0A1I1CNK6_9PSEU</name>
<evidence type="ECO:0000259" key="2">
    <source>
        <dbReference type="Pfam" id="PF16169"/>
    </source>
</evidence>
<dbReference type="EMBL" id="FOKG01000042">
    <property type="protein sequence ID" value="SFB64309.1"/>
    <property type="molecule type" value="Genomic_DNA"/>
</dbReference>
<keyword evidence="4" id="KW-1185">Reference proteome</keyword>
<feature type="domain" description="DUF4872" evidence="2">
    <location>
        <begin position="162"/>
        <end position="346"/>
    </location>
</feature>
<gene>
    <name evidence="3" type="ORF">SAMN05216266_14213</name>
</gene>
<protein>
    <submittedName>
        <fullName evidence="3">Butirosin biosynthesis protein H, N-terminal</fullName>
    </submittedName>
</protein>
<organism evidence="3 4">
    <name type="scientific">Amycolatopsis marina</name>
    <dbReference type="NCBI Taxonomy" id="490629"/>
    <lineage>
        <taxon>Bacteria</taxon>
        <taxon>Bacillati</taxon>
        <taxon>Actinomycetota</taxon>
        <taxon>Actinomycetes</taxon>
        <taxon>Pseudonocardiales</taxon>
        <taxon>Pseudonocardiaceae</taxon>
        <taxon>Amycolatopsis</taxon>
    </lineage>
</organism>
<dbReference type="Pfam" id="PF16169">
    <property type="entry name" value="DUF4872"/>
    <property type="match status" value="1"/>
</dbReference>
<dbReference type="InterPro" id="IPR026935">
    <property type="entry name" value="BtrH_N"/>
</dbReference>
<dbReference type="Proteomes" id="UP000243799">
    <property type="component" value="Unassembled WGS sequence"/>
</dbReference>
<feature type="domain" description="Butirosin biosynthesis protein H N-terminal" evidence="1">
    <location>
        <begin position="17"/>
        <end position="151"/>
    </location>
</feature>
<proteinExistence type="predicted"/>